<sequence length="293" mass="32627">MPFTQQIDREPVLRLLRLGTMTETAIAKQLGISRPTVHKIRTQHGLPAPLRGSTPKHPSLEAAYHAHAQPSTDGHILWTGGRRGDTPVIQRRHTSHSVYRIAFRIRHGRNPEGRATLACNTPGCVAGAHLEDQAMRNARRQYEQAQRRRLPKGPAANGTRTDVLALIGQGMSNRQIGILLRTNPLRVARIRAEEGMPNVTRVVAPLDDCWRTHTRLVEGGHVEWTGQRREGAPVLTWQNRSHQARRIAFRMGHGREPEGRVKAGCNFPDCVAPDHMEDARLRALYAAVLGAVA</sequence>
<organism evidence="1 2">
    <name type="scientific">Streptomyces antibioticus</name>
    <dbReference type="NCBI Taxonomy" id="1890"/>
    <lineage>
        <taxon>Bacteria</taxon>
        <taxon>Bacillati</taxon>
        <taxon>Actinomycetota</taxon>
        <taxon>Actinomycetes</taxon>
        <taxon>Kitasatosporales</taxon>
        <taxon>Streptomycetaceae</taxon>
        <taxon>Streptomyces</taxon>
    </lineage>
</organism>
<proteinExistence type="predicted"/>
<protein>
    <submittedName>
        <fullName evidence="1">Uncharacterized protein</fullName>
    </submittedName>
</protein>
<evidence type="ECO:0000313" key="2">
    <source>
        <dbReference type="Proteomes" id="UP000502504"/>
    </source>
</evidence>
<evidence type="ECO:0000313" key="1">
    <source>
        <dbReference type="EMBL" id="QIT47593.1"/>
    </source>
</evidence>
<dbReference type="Proteomes" id="UP000502504">
    <property type="component" value="Chromosome"/>
</dbReference>
<dbReference type="Gene3D" id="1.10.10.60">
    <property type="entry name" value="Homeodomain-like"/>
    <property type="match status" value="1"/>
</dbReference>
<name>A0AAE6YDB3_STRAT</name>
<gene>
    <name evidence="1" type="ORF">HCX60_32050</name>
</gene>
<dbReference type="RefSeq" id="WP_078635948.1">
    <property type="nucleotide sequence ID" value="NZ_CM007717.1"/>
</dbReference>
<dbReference type="AlphaFoldDB" id="A0AAE6YDB3"/>
<accession>A0AAE6YDB3</accession>
<reference evidence="1 2" key="1">
    <citation type="submission" date="2020-03" db="EMBL/GenBank/DDBJ databases">
        <title>Is there a link between lipid content and antibiotic production in Streptomyces?</title>
        <authorList>
            <person name="David M."/>
            <person name="Lejeune C."/>
            <person name="Abreu S."/>
            <person name="Thibessard A."/>
            <person name="Leblond P."/>
            <person name="Chaminade P."/>
            <person name="Virolle M.-J."/>
        </authorList>
    </citation>
    <scope>NUCLEOTIDE SEQUENCE [LARGE SCALE GENOMIC DNA]</scope>
    <source>
        <strain evidence="1 2">DSM 41481</strain>
    </source>
</reference>
<dbReference type="EMBL" id="CP050692">
    <property type="protein sequence ID" value="QIT47593.1"/>
    <property type="molecule type" value="Genomic_DNA"/>
</dbReference>